<organism evidence="7 8">
    <name type="scientific">Enterocloster hominis</name>
    <name type="common">ex Hitch et al. 2024</name>
    <dbReference type="NCBI Taxonomy" id="1917870"/>
    <lineage>
        <taxon>Bacteria</taxon>
        <taxon>Bacillati</taxon>
        <taxon>Bacillota</taxon>
        <taxon>Clostridia</taxon>
        <taxon>Lachnospirales</taxon>
        <taxon>Lachnospiraceae</taxon>
        <taxon>Enterocloster</taxon>
    </lineage>
</organism>
<sequence length="172" mass="18883">MTNPVVTITMDNGDVMKAELYPEVAPNTVNNFISLINKGFYDGKIFHRVISGFMIQGGCPNGNGMGGPGYCIKGEFSQNRFKNDLKHTPGVLSMARAMAPDSAGSQFFIMHKDSPHLDGSYAAFGKVTEGMDIVDRIAAVQTDYQDRPLKEQKIKSMTVETFGETYPEPETC</sequence>
<dbReference type="InterPro" id="IPR024936">
    <property type="entry name" value="Cyclophilin-type_PPIase"/>
</dbReference>
<dbReference type="SUPFAM" id="SSF50891">
    <property type="entry name" value="Cyclophilin-like"/>
    <property type="match status" value="1"/>
</dbReference>
<dbReference type="InterPro" id="IPR029000">
    <property type="entry name" value="Cyclophilin-like_dom_sf"/>
</dbReference>
<keyword evidence="3 5" id="KW-0697">Rotamase</keyword>
<dbReference type="PANTHER" id="PTHR45625:SF4">
    <property type="entry name" value="PEPTIDYLPROLYL ISOMERASE DOMAIN AND WD REPEAT-CONTAINING PROTEIN 1"/>
    <property type="match status" value="1"/>
</dbReference>
<dbReference type="GO" id="GO:0003755">
    <property type="term" value="F:peptidyl-prolyl cis-trans isomerase activity"/>
    <property type="evidence" value="ECO:0007669"/>
    <property type="project" value="UniProtKB-EC"/>
</dbReference>
<dbReference type="InterPro" id="IPR044666">
    <property type="entry name" value="Cyclophilin_A-like"/>
</dbReference>
<evidence type="ECO:0000313" key="8">
    <source>
        <dbReference type="Proteomes" id="UP001454086"/>
    </source>
</evidence>
<accession>A0ABV1D727</accession>
<dbReference type="RefSeq" id="WP_008719844.1">
    <property type="nucleotide sequence ID" value="NZ_JAJFDX010000003.1"/>
</dbReference>
<evidence type="ECO:0000256" key="3">
    <source>
        <dbReference type="ARBA" id="ARBA00023110"/>
    </source>
</evidence>
<dbReference type="EMBL" id="JBBMFM010000053">
    <property type="protein sequence ID" value="MEQ2426205.1"/>
    <property type="molecule type" value="Genomic_DNA"/>
</dbReference>
<feature type="domain" description="PPIase cyclophilin-type" evidence="6">
    <location>
        <begin position="16"/>
        <end position="159"/>
    </location>
</feature>
<comment type="catalytic activity">
    <reaction evidence="5">
        <text>[protein]-peptidylproline (omega=180) = [protein]-peptidylproline (omega=0)</text>
        <dbReference type="Rhea" id="RHEA:16237"/>
        <dbReference type="Rhea" id="RHEA-COMP:10747"/>
        <dbReference type="Rhea" id="RHEA-COMP:10748"/>
        <dbReference type="ChEBI" id="CHEBI:83833"/>
        <dbReference type="ChEBI" id="CHEBI:83834"/>
        <dbReference type="EC" id="5.2.1.8"/>
    </reaction>
</comment>
<dbReference type="PIRSF" id="PIRSF001467">
    <property type="entry name" value="Peptidylpro_ismrse"/>
    <property type="match status" value="1"/>
</dbReference>
<keyword evidence="4 5" id="KW-0413">Isomerase</keyword>
<evidence type="ECO:0000256" key="5">
    <source>
        <dbReference type="RuleBase" id="RU363019"/>
    </source>
</evidence>
<keyword evidence="8" id="KW-1185">Reference proteome</keyword>
<evidence type="ECO:0000256" key="4">
    <source>
        <dbReference type="ARBA" id="ARBA00023235"/>
    </source>
</evidence>
<dbReference type="PRINTS" id="PR00153">
    <property type="entry name" value="CSAPPISMRASE"/>
</dbReference>
<dbReference type="Proteomes" id="UP001454086">
    <property type="component" value="Unassembled WGS sequence"/>
</dbReference>
<gene>
    <name evidence="7" type="ORF">WMQ36_14610</name>
</gene>
<dbReference type="Gene3D" id="2.40.100.10">
    <property type="entry name" value="Cyclophilin-like"/>
    <property type="match status" value="1"/>
</dbReference>
<name>A0ABV1D727_9FIRM</name>
<protein>
    <recommendedName>
        <fullName evidence="5">Peptidyl-prolyl cis-trans isomerase</fullName>
        <shortName evidence="5">PPIase</shortName>
        <ecNumber evidence="5">5.2.1.8</ecNumber>
    </recommendedName>
</protein>
<proteinExistence type="inferred from homology"/>
<evidence type="ECO:0000256" key="2">
    <source>
        <dbReference type="ARBA" id="ARBA00007365"/>
    </source>
</evidence>
<evidence type="ECO:0000256" key="1">
    <source>
        <dbReference type="ARBA" id="ARBA00002388"/>
    </source>
</evidence>
<evidence type="ECO:0000259" key="6">
    <source>
        <dbReference type="PROSITE" id="PS50072"/>
    </source>
</evidence>
<evidence type="ECO:0000313" key="7">
    <source>
        <dbReference type="EMBL" id="MEQ2426205.1"/>
    </source>
</evidence>
<dbReference type="InterPro" id="IPR002130">
    <property type="entry name" value="Cyclophilin-type_PPIase_dom"/>
</dbReference>
<comment type="function">
    <text evidence="1 5">PPIases accelerate the folding of proteins. It catalyzes the cis-trans isomerization of proline imidic peptide bonds in oligopeptides.</text>
</comment>
<dbReference type="Pfam" id="PF00160">
    <property type="entry name" value="Pro_isomerase"/>
    <property type="match status" value="1"/>
</dbReference>
<dbReference type="PANTHER" id="PTHR45625">
    <property type="entry name" value="PEPTIDYL-PROLYL CIS-TRANS ISOMERASE-RELATED"/>
    <property type="match status" value="1"/>
</dbReference>
<comment type="caution">
    <text evidence="7">The sequence shown here is derived from an EMBL/GenBank/DDBJ whole genome shotgun (WGS) entry which is preliminary data.</text>
</comment>
<dbReference type="CDD" id="cd00317">
    <property type="entry name" value="cyclophilin"/>
    <property type="match status" value="1"/>
</dbReference>
<comment type="similarity">
    <text evidence="2 5">Belongs to the cyclophilin-type PPIase family.</text>
</comment>
<dbReference type="PROSITE" id="PS50072">
    <property type="entry name" value="CSA_PPIASE_2"/>
    <property type="match status" value="1"/>
</dbReference>
<dbReference type="EC" id="5.2.1.8" evidence="5"/>
<reference evidence="7 8" key="1">
    <citation type="submission" date="2024-03" db="EMBL/GenBank/DDBJ databases">
        <title>Human intestinal bacterial collection.</title>
        <authorList>
            <person name="Pauvert C."/>
            <person name="Hitch T.C.A."/>
            <person name="Clavel T."/>
        </authorList>
    </citation>
    <scope>NUCLEOTIDE SEQUENCE [LARGE SCALE GENOMIC DNA]</scope>
    <source>
        <strain evidence="7 8">CLA-SR-H021</strain>
    </source>
</reference>